<evidence type="ECO:0008006" key="5">
    <source>
        <dbReference type="Google" id="ProtNLM"/>
    </source>
</evidence>
<feature type="transmembrane region" description="Helical" evidence="2">
    <location>
        <begin position="294"/>
        <end position="313"/>
    </location>
</feature>
<feature type="compositionally biased region" description="Polar residues" evidence="1">
    <location>
        <begin position="466"/>
        <end position="475"/>
    </location>
</feature>
<keyword evidence="2" id="KW-1133">Transmembrane helix</keyword>
<feature type="signal peptide" evidence="3">
    <location>
        <begin position="1"/>
        <end position="24"/>
    </location>
</feature>
<organism evidence="4">
    <name type="scientific">Odontella aurita</name>
    <dbReference type="NCBI Taxonomy" id="265563"/>
    <lineage>
        <taxon>Eukaryota</taxon>
        <taxon>Sar</taxon>
        <taxon>Stramenopiles</taxon>
        <taxon>Ochrophyta</taxon>
        <taxon>Bacillariophyta</taxon>
        <taxon>Mediophyceae</taxon>
        <taxon>Biddulphiophycidae</taxon>
        <taxon>Eupodiscales</taxon>
        <taxon>Odontellaceae</taxon>
        <taxon>Odontella</taxon>
    </lineage>
</organism>
<sequence length="582" mass="66087">MKNRSWFDVHLLLVLSALAHFSKSASGSTASCDESKCRATRSHPWVDGDTEWTCWVPVENSTNITNLCSGDFEGRIVEDVLPEEIENVVHVWITCCPPDFDGTISQQCSDRACSSPDWEGGGNCWADGFQEPMSCSSTKYRYPRWTGLMSLIYLQYVCCTSPSHNDKVMEELLVARVIWIVLSSITFLVCFIFILAILSDRITRTQGYNLYLVFLAIPDAVVNLFTVIRNSLTITGAPVSPTVHIFLASIEYFYAAANMWLNGLIVGQIHLVLRKSNRFIKVSPPSVTTVCKQAAGIYAFALGWFGWAFFLYYRGLVIFPLDRVVNIWIVTRVFMVAPPLLYVIYVCVDVWRRNLLPRSGRTRILSLYFLRVVIVFLVTWVPYFIIYEIAWNVTHSRWMVHISYYLGSIQGFMSVAVALSKPDIKRAVFRVVFCCQKTTLHLPHSGWNSGSTLPTTTTTSLPSSTIATSRPSLPTTPAEVPQQDDEVRLDLRATLRINNRRMRSSILFHRPDEWDMEDVWDSRSGNDDDFETEPRTECVHNDARAEENQDCGTLTTGPNLEPIEESDHYPSSSENYNENDTL</sequence>
<feature type="region of interest" description="Disordered" evidence="1">
    <location>
        <begin position="542"/>
        <end position="582"/>
    </location>
</feature>
<evidence type="ECO:0000256" key="1">
    <source>
        <dbReference type="SAM" id="MobiDB-lite"/>
    </source>
</evidence>
<feature type="compositionally biased region" description="Basic and acidic residues" evidence="1">
    <location>
        <begin position="520"/>
        <end position="536"/>
    </location>
</feature>
<reference evidence="4" key="1">
    <citation type="submission" date="2021-01" db="EMBL/GenBank/DDBJ databases">
        <authorList>
            <person name="Corre E."/>
            <person name="Pelletier E."/>
            <person name="Niang G."/>
            <person name="Scheremetjew M."/>
            <person name="Finn R."/>
            <person name="Kale V."/>
            <person name="Holt S."/>
            <person name="Cochrane G."/>
            <person name="Meng A."/>
            <person name="Brown T."/>
            <person name="Cohen L."/>
        </authorList>
    </citation>
    <scope>NUCLEOTIDE SEQUENCE</scope>
    <source>
        <strain evidence="4">Isolate 1302-5</strain>
    </source>
</reference>
<feature type="region of interest" description="Disordered" evidence="1">
    <location>
        <begin position="451"/>
        <end position="482"/>
    </location>
</feature>
<name>A0A7S4IP39_9STRA</name>
<feature type="transmembrane region" description="Helical" evidence="2">
    <location>
        <begin position="325"/>
        <end position="348"/>
    </location>
</feature>
<feature type="transmembrane region" description="Helical" evidence="2">
    <location>
        <begin position="402"/>
        <end position="420"/>
    </location>
</feature>
<feature type="compositionally biased region" description="Polar residues" evidence="1">
    <location>
        <begin position="569"/>
        <end position="582"/>
    </location>
</feature>
<feature type="transmembrane region" description="Helical" evidence="2">
    <location>
        <begin position="177"/>
        <end position="198"/>
    </location>
</feature>
<evidence type="ECO:0000256" key="2">
    <source>
        <dbReference type="SAM" id="Phobius"/>
    </source>
</evidence>
<proteinExistence type="predicted"/>
<accession>A0A7S4IP39</accession>
<feature type="transmembrane region" description="Helical" evidence="2">
    <location>
        <begin position="252"/>
        <end position="273"/>
    </location>
</feature>
<keyword evidence="2" id="KW-0472">Membrane</keyword>
<feature type="compositionally biased region" description="Low complexity" evidence="1">
    <location>
        <begin position="451"/>
        <end position="465"/>
    </location>
</feature>
<feature type="region of interest" description="Disordered" evidence="1">
    <location>
        <begin position="517"/>
        <end position="536"/>
    </location>
</feature>
<feature type="transmembrane region" description="Helical" evidence="2">
    <location>
        <begin position="368"/>
        <end position="390"/>
    </location>
</feature>
<evidence type="ECO:0000256" key="3">
    <source>
        <dbReference type="SAM" id="SignalP"/>
    </source>
</evidence>
<gene>
    <name evidence="4" type="ORF">OAUR00152_LOCUS13607</name>
</gene>
<dbReference type="EMBL" id="HBKQ01020128">
    <property type="protein sequence ID" value="CAE2235392.1"/>
    <property type="molecule type" value="Transcribed_RNA"/>
</dbReference>
<evidence type="ECO:0000313" key="4">
    <source>
        <dbReference type="EMBL" id="CAE2235392.1"/>
    </source>
</evidence>
<keyword evidence="2" id="KW-0812">Transmembrane</keyword>
<dbReference type="AlphaFoldDB" id="A0A7S4IP39"/>
<protein>
    <recommendedName>
        <fullName evidence="5">Intimal thickness related receptor IRP domain-containing protein</fullName>
    </recommendedName>
</protein>
<feature type="transmembrane region" description="Helical" evidence="2">
    <location>
        <begin position="210"/>
        <end position="232"/>
    </location>
</feature>
<feature type="chain" id="PRO_5031092173" description="Intimal thickness related receptor IRP domain-containing protein" evidence="3">
    <location>
        <begin position="25"/>
        <end position="582"/>
    </location>
</feature>
<keyword evidence="3" id="KW-0732">Signal</keyword>